<protein>
    <recommendedName>
        <fullName evidence="4">Esterase</fullName>
    </recommendedName>
</protein>
<dbReference type="InterPro" id="IPR029058">
    <property type="entry name" value="AB_hydrolase_fold"/>
</dbReference>
<dbReference type="SUPFAM" id="SSF53474">
    <property type="entry name" value="alpha/beta-Hydrolases"/>
    <property type="match status" value="1"/>
</dbReference>
<feature type="chain" id="PRO_5002317874" description="Esterase" evidence="1">
    <location>
        <begin position="20"/>
        <end position="341"/>
    </location>
</feature>
<evidence type="ECO:0000256" key="1">
    <source>
        <dbReference type="SAM" id="SignalP"/>
    </source>
</evidence>
<sequence>MRKALFTPVIALITLTVLASTAGCGTDTPKAAPVRFADPGPGTASQAAAHGKNKRSLVEFPTRPITFKEESRVGGAGRNTPIGVTTLHGAKSGFTGKVWVWAPPEYYEKRNANKGFPVMEALPGSYGYPVNYWIGSDLKLEESLATWSQKGTSLPFIVVMPVLNPNDKQYYDGSDIPGQPKIGTWLSKDVPDLVRQNFRTLKTRDAWAIMGSSSGGFAALKNVLQNPGTFKVAIPNGPDIVPDSPLWNGHAREELANNPEVLARRLIARGGPEVYLAFQDGSKEYTILPKVRRFIAQYGHGPVKTRFQIVPNGTHSAATYVQGLGEGTMQWVSAHMRGPTA</sequence>
<dbReference type="PROSITE" id="PS51257">
    <property type="entry name" value="PROKAR_LIPOPROTEIN"/>
    <property type="match status" value="1"/>
</dbReference>
<evidence type="ECO:0008006" key="4">
    <source>
        <dbReference type="Google" id="ProtNLM"/>
    </source>
</evidence>
<reference evidence="2 3" key="1">
    <citation type="submission" date="2014-09" db="EMBL/GenBank/DDBJ databases">
        <title>Draft genome sequence of Streptomyces natalensis ATCC 27448, producer of the antifungal pimaricin.</title>
        <authorList>
            <person name="Mendes M.V."/>
            <person name="Beites T."/>
            <person name="Pires S."/>
            <person name="Santos C.L."/>
            <person name="Moradas-Ferreira P."/>
        </authorList>
    </citation>
    <scope>NUCLEOTIDE SEQUENCE [LARGE SCALE GENOMIC DNA]</scope>
    <source>
        <strain evidence="2 3">ATCC 27448</strain>
    </source>
</reference>
<name>A0A0D7CRL1_9ACTN</name>
<dbReference type="Pfam" id="PF00756">
    <property type="entry name" value="Esterase"/>
    <property type="match status" value="1"/>
</dbReference>
<dbReference type="PANTHER" id="PTHR48098:SF1">
    <property type="entry name" value="DIACYLGLYCEROL ACYLTRANSFERASE_MYCOLYLTRANSFERASE AG85A"/>
    <property type="match status" value="1"/>
</dbReference>
<dbReference type="PANTHER" id="PTHR48098">
    <property type="entry name" value="ENTEROCHELIN ESTERASE-RELATED"/>
    <property type="match status" value="1"/>
</dbReference>
<feature type="signal peptide" evidence="1">
    <location>
        <begin position="1"/>
        <end position="19"/>
    </location>
</feature>
<evidence type="ECO:0000313" key="3">
    <source>
        <dbReference type="Proteomes" id="UP000032458"/>
    </source>
</evidence>
<dbReference type="Gene3D" id="3.40.50.1820">
    <property type="entry name" value="alpha/beta hydrolase"/>
    <property type="match status" value="1"/>
</dbReference>
<keyword evidence="1" id="KW-0732">Signal</keyword>
<dbReference type="AlphaFoldDB" id="A0A0D7CRL1"/>
<accession>A0A0D7CRL1</accession>
<gene>
    <name evidence="2" type="ORF">SNA_06260</name>
</gene>
<dbReference type="InterPro" id="IPR050583">
    <property type="entry name" value="Mycobacterial_A85_antigen"/>
</dbReference>
<dbReference type="GO" id="GO:0016747">
    <property type="term" value="F:acyltransferase activity, transferring groups other than amino-acyl groups"/>
    <property type="evidence" value="ECO:0007669"/>
    <property type="project" value="TreeGrafter"/>
</dbReference>
<evidence type="ECO:0000313" key="2">
    <source>
        <dbReference type="EMBL" id="KIZ18858.1"/>
    </source>
</evidence>
<dbReference type="InterPro" id="IPR000801">
    <property type="entry name" value="Esterase-like"/>
</dbReference>
<dbReference type="Proteomes" id="UP000032458">
    <property type="component" value="Unassembled WGS sequence"/>
</dbReference>
<dbReference type="PATRIC" id="fig|1240678.4.peg.1315"/>
<organism evidence="2 3">
    <name type="scientific">Streptomyces natalensis ATCC 27448</name>
    <dbReference type="NCBI Taxonomy" id="1240678"/>
    <lineage>
        <taxon>Bacteria</taxon>
        <taxon>Bacillati</taxon>
        <taxon>Actinomycetota</taxon>
        <taxon>Actinomycetes</taxon>
        <taxon>Kitasatosporales</taxon>
        <taxon>Streptomycetaceae</taxon>
        <taxon>Streptomyces</taxon>
    </lineage>
</organism>
<keyword evidence="3" id="KW-1185">Reference proteome</keyword>
<proteinExistence type="predicted"/>
<dbReference type="EMBL" id="JRKI01000008">
    <property type="protein sequence ID" value="KIZ18858.1"/>
    <property type="molecule type" value="Genomic_DNA"/>
</dbReference>
<comment type="caution">
    <text evidence="2">The sequence shown here is derived from an EMBL/GenBank/DDBJ whole genome shotgun (WGS) entry which is preliminary data.</text>
</comment>
<dbReference type="RefSeq" id="WP_030070518.1">
    <property type="nucleotide sequence ID" value="NZ_JRKI01000008.1"/>
</dbReference>